<dbReference type="EMBL" id="SJOL01009809">
    <property type="protein sequence ID" value="TGZ55568.1"/>
    <property type="molecule type" value="Genomic_DNA"/>
</dbReference>
<dbReference type="InterPro" id="IPR000884">
    <property type="entry name" value="TSP1_rpt"/>
</dbReference>
<evidence type="ECO:0000256" key="1">
    <source>
        <dbReference type="PROSITE-ProRule" id="PRU00076"/>
    </source>
</evidence>
<sequence length="504" mass="57522">MFNAVTLFIIVLIKFEVENAHHHVFCSDLVPPNFSVELLGRQFSLIGSMWDTIEKLTSDETLKIFQKAYSPVCLASDTPDPQCTKSARTEFIEGWKIYTNWTPKAGENPLIDPYYYSYRDQQRSGWTQQTAYLFHASCLVVCSALSKLPLQWKIYNATCPNPCKSQTSCALDHCHRTGLFSHEFFCFCTGDEIWDPEVNACLPNRIYQARRGKPELHGHIGFKSCDGNTYCNKNGTMFCQEDMENKRTFCTCKPHYHGTTCTKLVDACAERIQHPYLPNGGLFFAGSWACNVNQGKNLCRANITSDGDPVYSCECDPQEWEPDPNLPYENCLKRRSACDMIICVRGKCVSSFTGRRPYCECEAGYSGPSCDEWTGEWTNWSPWDRCRPACGNVRYSIRFRDCKTRRQEIDDQRDCVGSPLEYWRCTAHPCARGDATFLTTYFSVRQNAITSGIANAAVACGVITVIWGFVFRTALYRPLRMLFTRTATGVQQLRRRRTTVVRID</sequence>
<dbReference type="Gene3D" id="2.10.25.10">
    <property type="entry name" value="Laminin"/>
    <property type="match status" value="1"/>
</dbReference>
<feature type="transmembrane region" description="Helical" evidence="2">
    <location>
        <begin position="453"/>
        <end position="475"/>
    </location>
</feature>
<dbReference type="Gene3D" id="2.20.100.10">
    <property type="entry name" value="Thrombospondin type-1 (TSP1) repeat"/>
    <property type="match status" value="1"/>
</dbReference>
<keyword evidence="2" id="KW-0812">Transmembrane</keyword>
<reference evidence="5 6" key="1">
    <citation type="journal article" date="2019" name="BMC Genomics">
        <title>New insights from Opisthorchis felineus genome: update on genomics of the epidemiologically important liver flukes.</title>
        <authorList>
            <person name="Ershov N.I."/>
            <person name="Mordvinov V.A."/>
            <person name="Prokhortchouk E.B."/>
            <person name="Pakharukova M.Y."/>
            <person name="Gunbin K.V."/>
            <person name="Ustyantsev K."/>
            <person name="Genaev M.A."/>
            <person name="Blinov A.G."/>
            <person name="Mazur A."/>
            <person name="Boulygina E."/>
            <person name="Tsygankova S."/>
            <person name="Khrameeva E."/>
            <person name="Chekanov N."/>
            <person name="Fan G."/>
            <person name="Xiao A."/>
            <person name="Zhang H."/>
            <person name="Xu X."/>
            <person name="Yang H."/>
            <person name="Solovyev V."/>
            <person name="Lee S.M."/>
            <person name="Liu X."/>
            <person name="Afonnikov D.A."/>
            <person name="Skryabin K.G."/>
        </authorList>
    </citation>
    <scope>NUCLEOTIDE SEQUENCE [LARGE SCALE GENOMIC DNA]</scope>
    <source>
        <strain evidence="5">AK-0245</strain>
        <tissue evidence="5">Whole organism</tissue>
    </source>
</reference>
<dbReference type="InterPro" id="IPR036383">
    <property type="entry name" value="TSP1_rpt_sf"/>
</dbReference>
<dbReference type="AlphaFoldDB" id="A0A4S2L4V3"/>
<dbReference type="PROSITE" id="PS01186">
    <property type="entry name" value="EGF_2"/>
    <property type="match status" value="1"/>
</dbReference>
<feature type="chain" id="PRO_5020347280" description="EGF-like domain-containing protein" evidence="3">
    <location>
        <begin position="21"/>
        <end position="504"/>
    </location>
</feature>
<dbReference type="InterPro" id="IPR000742">
    <property type="entry name" value="EGF"/>
</dbReference>
<keyword evidence="1" id="KW-0245">EGF-like domain</keyword>
<evidence type="ECO:0000256" key="3">
    <source>
        <dbReference type="SAM" id="SignalP"/>
    </source>
</evidence>
<evidence type="ECO:0000313" key="5">
    <source>
        <dbReference type="EMBL" id="TGZ55568.1"/>
    </source>
</evidence>
<dbReference type="SMART" id="SM00181">
    <property type="entry name" value="EGF"/>
    <property type="match status" value="2"/>
</dbReference>
<dbReference type="OrthoDB" id="446173at2759"/>
<organism evidence="5 6">
    <name type="scientific">Opisthorchis felineus</name>
    <dbReference type="NCBI Taxonomy" id="147828"/>
    <lineage>
        <taxon>Eukaryota</taxon>
        <taxon>Metazoa</taxon>
        <taxon>Spiralia</taxon>
        <taxon>Lophotrochozoa</taxon>
        <taxon>Platyhelminthes</taxon>
        <taxon>Trematoda</taxon>
        <taxon>Digenea</taxon>
        <taxon>Opisthorchiida</taxon>
        <taxon>Opisthorchiata</taxon>
        <taxon>Opisthorchiidae</taxon>
        <taxon>Opisthorchis</taxon>
    </lineage>
</organism>
<keyword evidence="3" id="KW-0732">Signal</keyword>
<accession>A0A4S2L4V3</accession>
<keyword evidence="1" id="KW-1015">Disulfide bond</keyword>
<keyword evidence="2" id="KW-0472">Membrane</keyword>
<dbReference type="PROSITE" id="PS50026">
    <property type="entry name" value="EGF_3"/>
    <property type="match status" value="1"/>
</dbReference>
<name>A0A4S2L4V3_OPIFE</name>
<feature type="signal peptide" evidence="3">
    <location>
        <begin position="1"/>
        <end position="20"/>
    </location>
</feature>
<gene>
    <name evidence="5" type="ORF">CRM22_010344</name>
</gene>
<dbReference type="PROSITE" id="PS50092">
    <property type="entry name" value="TSP1"/>
    <property type="match status" value="1"/>
</dbReference>
<evidence type="ECO:0000256" key="2">
    <source>
        <dbReference type="SAM" id="Phobius"/>
    </source>
</evidence>
<dbReference type="Proteomes" id="UP000308267">
    <property type="component" value="Unassembled WGS sequence"/>
</dbReference>
<dbReference type="STRING" id="147828.A0A4S2L4V3"/>
<dbReference type="PROSITE" id="PS00022">
    <property type="entry name" value="EGF_1"/>
    <property type="match status" value="2"/>
</dbReference>
<keyword evidence="6" id="KW-1185">Reference proteome</keyword>
<protein>
    <recommendedName>
        <fullName evidence="4">EGF-like domain-containing protein</fullName>
    </recommendedName>
</protein>
<evidence type="ECO:0000259" key="4">
    <source>
        <dbReference type="PROSITE" id="PS50026"/>
    </source>
</evidence>
<keyword evidence="2" id="KW-1133">Transmembrane helix</keyword>
<proteinExistence type="predicted"/>
<feature type="domain" description="EGF-like" evidence="4">
    <location>
        <begin position="339"/>
        <end position="371"/>
    </location>
</feature>
<evidence type="ECO:0000313" key="6">
    <source>
        <dbReference type="Proteomes" id="UP000308267"/>
    </source>
</evidence>
<feature type="disulfide bond" evidence="1">
    <location>
        <begin position="361"/>
        <end position="370"/>
    </location>
</feature>
<comment type="caution">
    <text evidence="1">Lacks conserved residue(s) required for the propagation of feature annotation.</text>
</comment>
<comment type="caution">
    <text evidence="5">The sequence shown here is derived from an EMBL/GenBank/DDBJ whole genome shotgun (WGS) entry which is preliminary data.</text>
</comment>